<dbReference type="Pfam" id="PF10199">
    <property type="entry name" value="Adaptin_binding"/>
    <property type="match status" value="1"/>
</dbReference>
<dbReference type="AlphaFoldDB" id="A0AA91T437"/>
<comment type="caution">
    <text evidence="5">The sequence shown here is derived from an EMBL/GenBank/DDBJ whole genome shotgun (WGS) entry which is preliminary data.</text>
</comment>
<dbReference type="OMA" id="LMFTINM"/>
<evidence type="ECO:0000256" key="4">
    <source>
        <dbReference type="ARBA" id="ARBA00022447"/>
    </source>
</evidence>
<gene>
    <name evidence="5" type="ORF">A9F13_01g02574</name>
</gene>
<organism evidence="5 6">
    <name type="scientific">Clavispora lusitaniae</name>
    <name type="common">Candida lusitaniae</name>
    <dbReference type="NCBI Taxonomy" id="36911"/>
    <lineage>
        <taxon>Eukaryota</taxon>
        <taxon>Fungi</taxon>
        <taxon>Dikarya</taxon>
        <taxon>Ascomycota</taxon>
        <taxon>Saccharomycotina</taxon>
        <taxon>Pichiomycetes</taxon>
        <taxon>Metschnikowiaceae</taxon>
        <taxon>Clavispora</taxon>
    </lineage>
</organism>
<dbReference type="GO" id="GO:0030674">
    <property type="term" value="F:protein-macromolecule adaptor activity"/>
    <property type="evidence" value="ECO:0007669"/>
    <property type="project" value="TreeGrafter"/>
</dbReference>
<dbReference type="SMR" id="A0AA91T437"/>
<reference evidence="5 6" key="1">
    <citation type="submission" date="2017-04" db="EMBL/GenBank/DDBJ databases">
        <title>Draft genome of the yeast Clavispora lusitaniae type strain CBS 6936.</title>
        <authorList>
            <person name="Durrens P."/>
            <person name="Klopp C."/>
            <person name="Biteau N."/>
            <person name="Fitton-Ouhabi V."/>
            <person name="Dementhon K."/>
            <person name="Accoceberry I."/>
            <person name="Sherman D.J."/>
            <person name="Noel T."/>
        </authorList>
    </citation>
    <scope>NUCLEOTIDE SEQUENCE [LARGE SCALE GENOMIC DNA]</scope>
    <source>
        <strain evidence="5 6">CBS 6936</strain>
    </source>
</reference>
<protein>
    <recommendedName>
        <fullName evidence="3">Increased recombination centers protein 6</fullName>
    </recommendedName>
</protein>
<dbReference type="Gene3D" id="3.40.50.11960">
    <property type="match status" value="1"/>
</dbReference>
<dbReference type="EMBL" id="LYUB02000001">
    <property type="protein sequence ID" value="OVF10832.1"/>
    <property type="molecule type" value="Genomic_DNA"/>
</dbReference>
<dbReference type="GO" id="GO:0016192">
    <property type="term" value="P:vesicle-mediated transport"/>
    <property type="evidence" value="ECO:0007669"/>
    <property type="project" value="InterPro"/>
</dbReference>
<accession>A0AA91T437</accession>
<evidence type="ECO:0000256" key="2">
    <source>
        <dbReference type="ARBA" id="ARBA00007973"/>
    </source>
</evidence>
<dbReference type="PANTHER" id="PTHR28043">
    <property type="entry name" value="INCREASED RECOMBINATION CENTERS PROTEIN 6"/>
    <property type="match status" value="1"/>
</dbReference>
<dbReference type="Proteomes" id="UP000195602">
    <property type="component" value="Unassembled WGS sequence"/>
</dbReference>
<evidence type="ECO:0000256" key="1">
    <source>
        <dbReference type="ARBA" id="ARBA00002976"/>
    </source>
</evidence>
<keyword evidence="4" id="KW-0160">Chromosomal rearrangement</keyword>
<evidence type="ECO:0000256" key="3">
    <source>
        <dbReference type="ARBA" id="ARBA00015902"/>
    </source>
</evidence>
<dbReference type="KEGG" id="clus:A9F13_01g02574"/>
<comment type="similarity">
    <text evidence="2">Belongs to the IRC6 family.</text>
</comment>
<proteinExistence type="inferred from homology"/>
<sequence>MDRNNVLVLGPPKSGKIRFAQFISGDYETETISDDSHSGLMYKCNLKTKYFSVDVNLLIEEFPESRKEPEEKWISSLQTWFGEFESDTMADLREVIEGVVFTVCVNEWDDNVIKQQLDILSNMKDLLKDNDPFFIVMGVSEHDIEQDTMADLEDLVLLNGFEFVYFNDSGMNEFRDKMGKDRLLEVLETHEWTQKHLTHVSNEDYMAYKKEKMTSMTQGLLQEDDCNIPTLDVLLQKLQIEKSKVEEMKENERKGYVDGLVDEFLEYF</sequence>
<dbReference type="InterPro" id="IPR034627">
    <property type="entry name" value="Irc6"/>
</dbReference>
<evidence type="ECO:0000313" key="5">
    <source>
        <dbReference type="EMBL" id="OVF10832.1"/>
    </source>
</evidence>
<dbReference type="PANTHER" id="PTHR28043:SF1">
    <property type="entry name" value="INCREASED RECOMBINATION CENTERS PROTEIN 6"/>
    <property type="match status" value="1"/>
</dbReference>
<comment type="function">
    <text evidence="1">Involved in gross chromosomal rearrangements (GCRs) and telomere healing.</text>
</comment>
<name>A0AA91T437_CLALS</name>
<evidence type="ECO:0000313" key="6">
    <source>
        <dbReference type="Proteomes" id="UP000195602"/>
    </source>
</evidence>